<feature type="compositionally biased region" description="Polar residues" evidence="1">
    <location>
        <begin position="8"/>
        <end position="20"/>
    </location>
</feature>
<evidence type="ECO:0000313" key="2">
    <source>
        <dbReference type="EMBL" id="APS00065.1"/>
    </source>
</evidence>
<proteinExistence type="predicted"/>
<accession>A0A1L6MXA6</accession>
<evidence type="ECO:0000256" key="1">
    <source>
        <dbReference type="SAM" id="MobiDB-lite"/>
    </source>
</evidence>
<protein>
    <submittedName>
        <fullName evidence="2">Uncharacterized protein</fullName>
    </submittedName>
</protein>
<reference evidence="2 3" key="1">
    <citation type="submission" date="2016-08" db="EMBL/GenBank/DDBJ databases">
        <title>Identification and validation of antigenic proteins from Pajaroellobacter abortibovis using de-novo genome sequence assembly and reverse vaccinology.</title>
        <authorList>
            <person name="Welly B.T."/>
            <person name="Miller M.R."/>
            <person name="Stott J.L."/>
            <person name="Blanchard M.T."/>
            <person name="Islas-Trejo A.D."/>
            <person name="O'Rourke S.M."/>
            <person name="Young A.E."/>
            <person name="Medrano J.F."/>
            <person name="Van Eenennaam A.L."/>
        </authorList>
    </citation>
    <scope>NUCLEOTIDE SEQUENCE [LARGE SCALE GENOMIC DNA]</scope>
    <source>
        <strain evidence="2 3">BTF92-0548A/99-0131</strain>
    </source>
</reference>
<gene>
    <name evidence="2" type="ORF">BCY86_04755</name>
</gene>
<feature type="region of interest" description="Disordered" evidence="1">
    <location>
        <begin position="54"/>
        <end position="124"/>
    </location>
</feature>
<dbReference type="KEGG" id="pabo:BCY86_04755"/>
<feature type="compositionally biased region" description="Low complexity" evidence="1">
    <location>
        <begin position="54"/>
        <end position="74"/>
    </location>
</feature>
<organism evidence="2 3">
    <name type="scientific">Pajaroellobacter abortibovis</name>
    <dbReference type="NCBI Taxonomy" id="1882918"/>
    <lineage>
        <taxon>Bacteria</taxon>
        <taxon>Pseudomonadati</taxon>
        <taxon>Myxococcota</taxon>
        <taxon>Polyangia</taxon>
        <taxon>Polyangiales</taxon>
        <taxon>Polyangiaceae</taxon>
    </lineage>
</organism>
<sequence length="165" mass="17584">MENKKKGSSLNELSKSMTWRNQKKTMGDKLRRFVGISLITCHFSHTSNAFAQPPSAPAAGLLPPVAPSSFPSSPENGKKEDKQLLSDAKEKLLPIPLPTHTSDSPSVPLNPTANPSLKPSSQNLSPNYSPAHIACGFAVLGSIGTISGIKATGKQKEFNLNPQLL</sequence>
<dbReference type="Proteomes" id="UP000185544">
    <property type="component" value="Chromosome"/>
</dbReference>
<feature type="compositionally biased region" description="Polar residues" evidence="1">
    <location>
        <begin position="99"/>
        <end position="124"/>
    </location>
</feature>
<feature type="compositionally biased region" description="Basic and acidic residues" evidence="1">
    <location>
        <begin position="76"/>
        <end position="92"/>
    </location>
</feature>
<dbReference type="EMBL" id="CP016908">
    <property type="protein sequence ID" value="APS00065.1"/>
    <property type="molecule type" value="Genomic_DNA"/>
</dbReference>
<evidence type="ECO:0000313" key="3">
    <source>
        <dbReference type="Proteomes" id="UP000185544"/>
    </source>
</evidence>
<feature type="region of interest" description="Disordered" evidence="1">
    <location>
        <begin position="1"/>
        <end position="26"/>
    </location>
</feature>
<dbReference type="STRING" id="1882918.BCY86_04755"/>
<dbReference type="AlphaFoldDB" id="A0A1L6MXA6"/>
<name>A0A1L6MXA6_9BACT</name>
<keyword evidence="3" id="KW-1185">Reference proteome</keyword>